<comment type="cofactor">
    <cofactor evidence="1">
        <name>FMN</name>
        <dbReference type="ChEBI" id="CHEBI:58210"/>
    </cofactor>
</comment>
<gene>
    <name evidence="10" type="ORF">MTIM_19890</name>
</gene>
<dbReference type="InterPro" id="IPR013785">
    <property type="entry name" value="Aldolase_TIM"/>
</dbReference>
<evidence type="ECO:0000256" key="2">
    <source>
        <dbReference type="ARBA" id="ARBA00009881"/>
    </source>
</evidence>
<dbReference type="AlphaFoldDB" id="A0A7I9Z575"/>
<sequence length="341" mass="35063">MEMSAQFGMSIPLVAAPMSGGPTTPAMVSAAARAGALGLLAAGYKTVGAVEDEIKAVRAEGIPFGVNVFAPNPVPVDPQRYRAYASIIQAEADQFGLTLPSEPVEDNDRFDEKIELLLDDPVPMVSFTFGIPSRDVIAALQRAKSVVVQTVTTAEEAAQAHDAGVDMLAVQAADAGGHSGTLSPLRPLTPVGIADLVRQVVATVPLPVLATGGLATPAAVAEVIRAGAAAAAVGTVLLRATESGASATHQAALADPAYTETVLTRAFTGRPARGLRNAFIDAHEAEAPPGYPAIHHLTSPLRKAAAAAGKPDYVHLWAGTGFRHATAEPATDILRRLASDL</sequence>
<name>A0A7I9Z575_9MYCO</name>
<dbReference type="PANTHER" id="PTHR42747:SF3">
    <property type="entry name" value="NITRONATE MONOOXYGENASE-RELATED"/>
    <property type="match status" value="1"/>
</dbReference>
<evidence type="ECO:0000313" key="11">
    <source>
        <dbReference type="Proteomes" id="UP000465301"/>
    </source>
</evidence>
<evidence type="ECO:0000256" key="9">
    <source>
        <dbReference type="ARBA" id="ARBA00049401"/>
    </source>
</evidence>
<comment type="similarity">
    <text evidence="2">Belongs to the nitronate monooxygenase family. NMO class I subfamily.</text>
</comment>
<protein>
    <recommendedName>
        <fullName evidence="8">Propionate 3-nitronate monooxygenase</fullName>
    </recommendedName>
</protein>
<evidence type="ECO:0000313" key="10">
    <source>
        <dbReference type="EMBL" id="GFG96110.1"/>
    </source>
</evidence>
<organism evidence="10 11">
    <name type="scientific">Mycobacterium timonense</name>
    <dbReference type="NCBI Taxonomy" id="701043"/>
    <lineage>
        <taxon>Bacteria</taxon>
        <taxon>Bacillati</taxon>
        <taxon>Actinomycetota</taxon>
        <taxon>Actinomycetes</taxon>
        <taxon>Mycobacteriales</taxon>
        <taxon>Mycobacteriaceae</taxon>
        <taxon>Mycobacterium</taxon>
        <taxon>Mycobacterium avium complex (MAC)</taxon>
    </lineage>
</organism>
<evidence type="ECO:0000256" key="4">
    <source>
        <dbReference type="ARBA" id="ARBA00022630"/>
    </source>
</evidence>
<dbReference type="GO" id="GO:0018580">
    <property type="term" value="F:nitronate monooxygenase activity"/>
    <property type="evidence" value="ECO:0007669"/>
    <property type="project" value="InterPro"/>
</dbReference>
<evidence type="ECO:0000256" key="7">
    <source>
        <dbReference type="ARBA" id="ARBA00023033"/>
    </source>
</evidence>
<dbReference type="InterPro" id="IPR004136">
    <property type="entry name" value="NMO"/>
</dbReference>
<keyword evidence="7" id="KW-0503">Monooxygenase</keyword>
<keyword evidence="11" id="KW-1185">Reference proteome</keyword>
<keyword evidence="5" id="KW-0288">FMN</keyword>
<dbReference type="Pfam" id="PF03060">
    <property type="entry name" value="NMO"/>
    <property type="match status" value="1"/>
</dbReference>
<dbReference type="SUPFAM" id="SSF51412">
    <property type="entry name" value="Inosine monophosphate dehydrogenase (IMPDH)"/>
    <property type="match status" value="1"/>
</dbReference>
<dbReference type="Gene3D" id="3.20.20.70">
    <property type="entry name" value="Aldolase class I"/>
    <property type="match status" value="1"/>
</dbReference>
<comment type="catalytic activity">
    <reaction evidence="9">
        <text>3 propionate 3-nitronate + 3 O2 + H2O = 3 3-oxopropanoate + 2 nitrate + nitrite + H2O2 + 3 H(+)</text>
        <dbReference type="Rhea" id="RHEA:57332"/>
        <dbReference type="ChEBI" id="CHEBI:15377"/>
        <dbReference type="ChEBI" id="CHEBI:15378"/>
        <dbReference type="ChEBI" id="CHEBI:15379"/>
        <dbReference type="ChEBI" id="CHEBI:16240"/>
        <dbReference type="ChEBI" id="CHEBI:16301"/>
        <dbReference type="ChEBI" id="CHEBI:17632"/>
        <dbReference type="ChEBI" id="CHEBI:33190"/>
        <dbReference type="ChEBI" id="CHEBI:136067"/>
    </reaction>
</comment>
<keyword evidence="3" id="KW-0216">Detoxification</keyword>
<dbReference type="EMBL" id="BLLA01000001">
    <property type="protein sequence ID" value="GFG96110.1"/>
    <property type="molecule type" value="Genomic_DNA"/>
</dbReference>
<evidence type="ECO:0000256" key="6">
    <source>
        <dbReference type="ARBA" id="ARBA00023002"/>
    </source>
</evidence>
<keyword evidence="6" id="KW-0560">Oxidoreductase</keyword>
<proteinExistence type="inferred from homology"/>
<evidence type="ECO:0000256" key="5">
    <source>
        <dbReference type="ARBA" id="ARBA00022643"/>
    </source>
</evidence>
<dbReference type="CDD" id="cd04730">
    <property type="entry name" value="NPD_like"/>
    <property type="match status" value="1"/>
</dbReference>
<evidence type="ECO:0000256" key="8">
    <source>
        <dbReference type="ARBA" id="ARBA00031155"/>
    </source>
</evidence>
<dbReference type="RefSeq" id="WP_163708670.1">
    <property type="nucleotide sequence ID" value="NZ_BLLA01000001.1"/>
</dbReference>
<reference evidence="10 11" key="1">
    <citation type="journal article" date="2019" name="Emerg. Microbes Infect.">
        <title>Comprehensive subspecies identification of 175 nontuberculous mycobacteria species based on 7547 genomic profiles.</title>
        <authorList>
            <person name="Matsumoto Y."/>
            <person name="Kinjo T."/>
            <person name="Motooka D."/>
            <person name="Nabeya D."/>
            <person name="Jung N."/>
            <person name="Uechi K."/>
            <person name="Horii T."/>
            <person name="Iida T."/>
            <person name="Fujita J."/>
            <person name="Nakamura S."/>
        </authorList>
    </citation>
    <scope>NUCLEOTIDE SEQUENCE [LARGE SCALE GENOMIC DNA]</scope>
    <source>
        <strain evidence="10 11">JCM 30726</strain>
    </source>
</reference>
<keyword evidence="4" id="KW-0285">Flavoprotein</keyword>
<dbReference type="GO" id="GO:0009636">
    <property type="term" value="P:response to toxic substance"/>
    <property type="evidence" value="ECO:0007669"/>
    <property type="project" value="UniProtKB-KW"/>
</dbReference>
<accession>A0A7I9Z575</accession>
<evidence type="ECO:0000256" key="1">
    <source>
        <dbReference type="ARBA" id="ARBA00001917"/>
    </source>
</evidence>
<evidence type="ECO:0000256" key="3">
    <source>
        <dbReference type="ARBA" id="ARBA00022575"/>
    </source>
</evidence>
<dbReference type="PANTHER" id="PTHR42747">
    <property type="entry name" value="NITRONATE MONOOXYGENASE-RELATED"/>
    <property type="match status" value="1"/>
</dbReference>
<dbReference type="Proteomes" id="UP000465301">
    <property type="component" value="Unassembled WGS sequence"/>
</dbReference>
<comment type="caution">
    <text evidence="10">The sequence shown here is derived from an EMBL/GenBank/DDBJ whole genome shotgun (WGS) entry which is preliminary data.</text>
</comment>